<dbReference type="InterPro" id="IPR000182">
    <property type="entry name" value="GNAT_dom"/>
</dbReference>
<dbReference type="InterPro" id="IPR016181">
    <property type="entry name" value="Acyl_CoA_acyltransferase"/>
</dbReference>
<evidence type="ECO:0000256" key="3">
    <source>
        <dbReference type="ARBA" id="ARBA00024025"/>
    </source>
</evidence>
<evidence type="ECO:0000256" key="2">
    <source>
        <dbReference type="ARBA" id="ARBA00023315"/>
    </source>
</evidence>
<feature type="non-terminal residue" evidence="5">
    <location>
        <position position="1"/>
    </location>
</feature>
<dbReference type="InterPro" id="IPR044542">
    <property type="entry name" value="NAA30-like"/>
</dbReference>
<feature type="domain" description="N-acetyltransferase" evidence="4">
    <location>
        <begin position="8"/>
        <end position="158"/>
    </location>
</feature>
<dbReference type="Gene3D" id="3.40.630.30">
    <property type="match status" value="1"/>
</dbReference>
<reference evidence="5" key="1">
    <citation type="submission" date="2014-05" db="EMBL/GenBank/DDBJ databases">
        <title>The transcriptome of the halophilic microalga Tetraselmis sp. GSL018 isolated from the Great Salt Lake, Utah.</title>
        <authorList>
            <person name="Jinkerson R.E."/>
            <person name="D'Adamo S."/>
            <person name="Posewitz M.C."/>
        </authorList>
    </citation>
    <scope>NUCLEOTIDE SEQUENCE</scope>
    <source>
        <strain evidence="5">GSL018</strain>
    </source>
</reference>
<evidence type="ECO:0000313" key="5">
    <source>
        <dbReference type="EMBL" id="JAC68555.1"/>
    </source>
</evidence>
<evidence type="ECO:0000256" key="1">
    <source>
        <dbReference type="ARBA" id="ARBA00022679"/>
    </source>
</evidence>
<organism evidence="5">
    <name type="scientific">Tetraselmis sp. GSL018</name>
    <dbReference type="NCBI Taxonomy" id="582737"/>
    <lineage>
        <taxon>Eukaryota</taxon>
        <taxon>Viridiplantae</taxon>
        <taxon>Chlorophyta</taxon>
        <taxon>core chlorophytes</taxon>
        <taxon>Chlorodendrophyceae</taxon>
        <taxon>Chlorodendrales</taxon>
        <taxon>Chlorodendraceae</taxon>
        <taxon>Tetraselmis</taxon>
    </lineage>
</organism>
<name>A0A061RD40_9CHLO</name>
<dbReference type="PROSITE" id="PS51186">
    <property type="entry name" value="GNAT"/>
    <property type="match status" value="1"/>
</dbReference>
<dbReference type="EMBL" id="GBEZ01017814">
    <property type="protein sequence ID" value="JAC68555.1"/>
    <property type="molecule type" value="Transcribed_RNA"/>
</dbReference>
<dbReference type="PANTHER" id="PTHR45896">
    <property type="entry name" value="N-ALPHA-ACETYLTRANSFERASE 30"/>
    <property type="match status" value="1"/>
</dbReference>
<sequence length="185" mass="21176">AVWRHGNLYIRQYRTEEDLPLVMSLIDNELSEPYTIFTYRYFIYNWPNLCFLAFDEISGKAFGTVVCKLDDHRSTMRGYLAMLTVEQAYRGQQIGTRLVQLAIDEMISKGAEEVVLEAEVNNYGALKLYANLGFIRDKRLHRYYLNGVDAFRLKLMVPLEAAQQNAPAGAVEGPLEPTVEKLSVE</sequence>
<protein>
    <submittedName>
        <fullName evidence="5">Peptide alpha-N-acetyltransferase</fullName>
    </submittedName>
</protein>
<gene>
    <name evidence="5" type="ORF">TSPGSL018_8445</name>
</gene>
<evidence type="ECO:0000259" key="4">
    <source>
        <dbReference type="PROSITE" id="PS51186"/>
    </source>
</evidence>
<dbReference type="AlphaFoldDB" id="A0A061RD40"/>
<proteinExistence type="inferred from homology"/>
<dbReference type="GO" id="GO:0031417">
    <property type="term" value="C:NatC complex"/>
    <property type="evidence" value="ECO:0007669"/>
    <property type="project" value="TreeGrafter"/>
</dbReference>
<dbReference type="SUPFAM" id="SSF55729">
    <property type="entry name" value="Acyl-CoA N-acyltransferases (Nat)"/>
    <property type="match status" value="1"/>
</dbReference>
<keyword evidence="1 5" id="KW-0808">Transferase</keyword>
<dbReference type="Pfam" id="PF00583">
    <property type="entry name" value="Acetyltransf_1"/>
    <property type="match status" value="1"/>
</dbReference>
<dbReference type="GO" id="GO:0004596">
    <property type="term" value="F:protein-N-terminal amino-acid acetyltransferase activity"/>
    <property type="evidence" value="ECO:0007669"/>
    <property type="project" value="InterPro"/>
</dbReference>
<accession>A0A061RD40</accession>
<dbReference type="PANTHER" id="PTHR45896:SF1">
    <property type="entry name" value="N-ALPHA-ACETYLTRANSFERASE 30"/>
    <property type="match status" value="1"/>
</dbReference>
<comment type="similarity">
    <text evidence="3">Belongs to the acetyltransferase family. MAK3 subfamily.</text>
</comment>
<keyword evidence="2" id="KW-0012">Acyltransferase</keyword>
<dbReference type="CDD" id="cd04301">
    <property type="entry name" value="NAT_SF"/>
    <property type="match status" value="1"/>
</dbReference>